<feature type="non-terminal residue" evidence="2">
    <location>
        <position position="1"/>
    </location>
</feature>
<organism evidence="2">
    <name type="scientific">Graphocephala atropunctata</name>
    <dbReference type="NCBI Taxonomy" id="36148"/>
    <lineage>
        <taxon>Eukaryota</taxon>
        <taxon>Metazoa</taxon>
        <taxon>Ecdysozoa</taxon>
        <taxon>Arthropoda</taxon>
        <taxon>Hexapoda</taxon>
        <taxon>Insecta</taxon>
        <taxon>Pterygota</taxon>
        <taxon>Neoptera</taxon>
        <taxon>Paraneoptera</taxon>
        <taxon>Hemiptera</taxon>
        <taxon>Auchenorrhyncha</taxon>
        <taxon>Membracoidea</taxon>
        <taxon>Cicadellidae</taxon>
        <taxon>Cicadellinae</taxon>
        <taxon>Cicadellini</taxon>
        <taxon>Graphocephala</taxon>
    </lineage>
</organism>
<accession>A0A1B6KE59</accession>
<gene>
    <name evidence="2" type="ORF">g.5207</name>
</gene>
<dbReference type="EMBL" id="GEBQ01030225">
    <property type="protein sequence ID" value="JAT09752.1"/>
    <property type="molecule type" value="Transcribed_RNA"/>
</dbReference>
<dbReference type="AlphaFoldDB" id="A0A1B6KE59"/>
<feature type="region of interest" description="Disordered" evidence="1">
    <location>
        <begin position="1"/>
        <end position="22"/>
    </location>
</feature>
<name>A0A1B6KE59_9HEMI</name>
<evidence type="ECO:0000313" key="2">
    <source>
        <dbReference type="EMBL" id="JAT09752.1"/>
    </source>
</evidence>
<reference evidence="2" key="1">
    <citation type="submission" date="2015-11" db="EMBL/GenBank/DDBJ databases">
        <title>De novo transcriptome assembly of four potential Pierce s Disease insect vectors from Arizona vineyards.</title>
        <authorList>
            <person name="Tassone E.E."/>
        </authorList>
    </citation>
    <scope>NUCLEOTIDE SEQUENCE</scope>
</reference>
<feature type="non-terminal residue" evidence="2">
    <location>
        <position position="170"/>
    </location>
</feature>
<protein>
    <submittedName>
        <fullName evidence="2">Uncharacterized protein</fullName>
    </submittedName>
</protein>
<sequence length="170" mass="18936">LESEKGNTTSGPLISKSNTSDWNKETTPNGKVIYINSVTGMSSLSTPIKIETPYILNSRYWFMPKGISPLTHFGAKSNRDVEKLSKNEKYTIQNIVTSTSGIDSATFEIKDLEISERILHMQLGADTRTEWDSAYNFKKPCVFSHESVATAKVIGQVDSKFIAALLRPQE</sequence>
<proteinExistence type="predicted"/>
<evidence type="ECO:0000256" key="1">
    <source>
        <dbReference type="SAM" id="MobiDB-lite"/>
    </source>
</evidence>